<gene>
    <name evidence="3" type="ORF">URODEC1_LOCUS56471</name>
</gene>
<keyword evidence="2" id="KW-1133">Transmembrane helix</keyword>
<dbReference type="Proteomes" id="UP001497457">
    <property type="component" value="Chromosome 21rd"/>
</dbReference>
<feature type="transmembrane region" description="Helical" evidence="2">
    <location>
        <begin position="385"/>
        <end position="406"/>
    </location>
</feature>
<dbReference type="AlphaFoldDB" id="A0ABC9AQM5"/>
<evidence type="ECO:0000313" key="4">
    <source>
        <dbReference type="Proteomes" id="UP001497457"/>
    </source>
</evidence>
<feature type="transmembrane region" description="Helical" evidence="2">
    <location>
        <begin position="158"/>
        <end position="178"/>
    </location>
</feature>
<protein>
    <submittedName>
        <fullName evidence="3">Uncharacterized protein</fullName>
    </submittedName>
</protein>
<reference evidence="3 4" key="2">
    <citation type="submission" date="2024-10" db="EMBL/GenBank/DDBJ databases">
        <authorList>
            <person name="Ryan C."/>
        </authorList>
    </citation>
    <scope>NUCLEOTIDE SEQUENCE [LARGE SCALE GENOMIC DNA]</scope>
</reference>
<reference evidence="4" key="1">
    <citation type="submission" date="2024-06" db="EMBL/GenBank/DDBJ databases">
        <authorList>
            <person name="Ryan C."/>
        </authorList>
    </citation>
    <scope>NUCLEOTIDE SEQUENCE [LARGE SCALE GENOMIC DNA]</scope>
</reference>
<feature type="compositionally biased region" description="Basic and acidic residues" evidence="1">
    <location>
        <begin position="110"/>
        <end position="128"/>
    </location>
</feature>
<organism evidence="3 4">
    <name type="scientific">Urochloa decumbens</name>
    <dbReference type="NCBI Taxonomy" id="240449"/>
    <lineage>
        <taxon>Eukaryota</taxon>
        <taxon>Viridiplantae</taxon>
        <taxon>Streptophyta</taxon>
        <taxon>Embryophyta</taxon>
        <taxon>Tracheophyta</taxon>
        <taxon>Spermatophyta</taxon>
        <taxon>Magnoliopsida</taxon>
        <taxon>Liliopsida</taxon>
        <taxon>Poales</taxon>
        <taxon>Poaceae</taxon>
        <taxon>PACMAD clade</taxon>
        <taxon>Panicoideae</taxon>
        <taxon>Panicodae</taxon>
        <taxon>Paniceae</taxon>
        <taxon>Melinidinae</taxon>
        <taxon>Urochloa</taxon>
    </lineage>
</organism>
<feature type="transmembrane region" description="Helical" evidence="2">
    <location>
        <begin position="209"/>
        <end position="226"/>
    </location>
</feature>
<evidence type="ECO:0000256" key="1">
    <source>
        <dbReference type="SAM" id="MobiDB-lite"/>
    </source>
</evidence>
<evidence type="ECO:0000256" key="2">
    <source>
        <dbReference type="SAM" id="Phobius"/>
    </source>
</evidence>
<feature type="compositionally biased region" description="Low complexity" evidence="1">
    <location>
        <begin position="437"/>
        <end position="449"/>
    </location>
</feature>
<keyword evidence="2" id="KW-0812">Transmembrane</keyword>
<feature type="transmembrane region" description="Helical" evidence="2">
    <location>
        <begin position="323"/>
        <end position="346"/>
    </location>
</feature>
<sequence length="466" mass="50795">MTVYSCGRYSEDSSDQSGETWSGPDAEVATGSLGPHDLTYAGFGADGSSLDLPSDGLEDDEAGTLNPIGGDGGQVANNISRRPSVDKVDEEGEDKVRGDIKGSGQKGKGKKDPSSDGKDLKLNEKDSDKEEEEDLKLKEEEERKEEERKKEERANRNALLLLTALLVLAMPFVVWRSINQPELLLWRFSLLLCSCCIIWTRLLDVGMNLQTVLFIFSNSFLLALYADAAGDTGMGAVIAHLNSYLAVGILGYALAERRQRDGTEVSAAAAVARYPSDESKAENLLFFQTLGGLYIKLATLGFAAFVAWLVWHRADFPVEQLSIYVFFPLSCILMLWIMYVGGMLLQGALIQEPGLLSLLVYLFSVTFFSTMVSVLIGEIASMEFISLVMLGFPGFLGYSLSVYTSFKLRLKLQLKVDEGKGGSLLRSSPEESDESSKPPSLESASSSAPILDRSDAASLRQESTDS</sequence>
<feature type="compositionally biased region" description="Basic and acidic residues" evidence="1">
    <location>
        <begin position="135"/>
        <end position="150"/>
    </location>
</feature>
<accession>A0ABC9AQM5</accession>
<dbReference type="EMBL" id="OZ075131">
    <property type="protein sequence ID" value="CAL4982121.1"/>
    <property type="molecule type" value="Genomic_DNA"/>
</dbReference>
<feature type="transmembrane region" description="Helical" evidence="2">
    <location>
        <begin position="358"/>
        <end position="379"/>
    </location>
</feature>
<evidence type="ECO:0000313" key="3">
    <source>
        <dbReference type="EMBL" id="CAL4982121.1"/>
    </source>
</evidence>
<name>A0ABC9AQM5_9POAL</name>
<feature type="transmembrane region" description="Helical" evidence="2">
    <location>
        <begin position="232"/>
        <end position="255"/>
    </location>
</feature>
<feature type="region of interest" description="Disordered" evidence="1">
    <location>
        <begin position="420"/>
        <end position="466"/>
    </location>
</feature>
<feature type="transmembrane region" description="Helical" evidence="2">
    <location>
        <begin position="184"/>
        <end position="202"/>
    </location>
</feature>
<feature type="transmembrane region" description="Helical" evidence="2">
    <location>
        <begin position="293"/>
        <end position="311"/>
    </location>
</feature>
<proteinExistence type="predicted"/>
<keyword evidence="2" id="KW-0472">Membrane</keyword>
<feature type="region of interest" description="Disordered" evidence="1">
    <location>
        <begin position="1"/>
        <end position="150"/>
    </location>
</feature>
<keyword evidence="4" id="KW-1185">Reference proteome</keyword>